<proteinExistence type="inferred from homology"/>
<dbReference type="Pfam" id="PF02686">
    <property type="entry name" value="GatC"/>
    <property type="match status" value="1"/>
</dbReference>
<name>A0A2G9YZG4_9BACT</name>
<dbReference type="EMBL" id="PCRR01000028">
    <property type="protein sequence ID" value="PIP24607.1"/>
    <property type="molecule type" value="Genomic_DNA"/>
</dbReference>
<dbReference type="AlphaFoldDB" id="A0A2G9YZG4"/>
<comment type="caution">
    <text evidence="2">The sequence shown here is derived from an EMBL/GenBank/DDBJ whole genome shotgun (WGS) entry which is preliminary data.</text>
</comment>
<gene>
    <name evidence="1" type="primary">gatC</name>
    <name evidence="2" type="ORF">COX33_01070</name>
</gene>
<keyword evidence="1" id="KW-0547">Nucleotide-binding</keyword>
<comment type="function">
    <text evidence="1">Allows the formation of correctly charged Asn-tRNA(Asn) or Gln-tRNA(Gln) through the transamidation of misacylated Asp-tRNA(Asn) or Glu-tRNA(Gln) in organisms which lack either or both of asparaginyl-tRNA or glutaminyl-tRNA synthetases. The reaction takes place in the presence of glutamine and ATP through an activated phospho-Asp-tRNA(Asn) or phospho-Glu-tRNA(Gln).</text>
</comment>
<dbReference type="PANTHER" id="PTHR15004">
    <property type="entry name" value="GLUTAMYL-TRNA(GLN) AMIDOTRANSFERASE SUBUNIT C, MITOCHONDRIAL"/>
    <property type="match status" value="1"/>
</dbReference>
<keyword evidence="2" id="KW-0808">Transferase</keyword>
<dbReference type="PANTHER" id="PTHR15004:SF0">
    <property type="entry name" value="GLUTAMYL-TRNA(GLN) AMIDOTRANSFERASE SUBUNIT C, MITOCHONDRIAL"/>
    <property type="match status" value="1"/>
</dbReference>
<organism evidence="2 3">
    <name type="scientific">Candidatus Nealsonbacteria bacterium CG23_combo_of_CG06-09_8_20_14_all_36_125</name>
    <dbReference type="NCBI Taxonomy" id="1974719"/>
    <lineage>
        <taxon>Bacteria</taxon>
        <taxon>Candidatus Nealsoniibacteriota</taxon>
    </lineage>
</organism>
<evidence type="ECO:0000313" key="2">
    <source>
        <dbReference type="EMBL" id="PIP24607.1"/>
    </source>
</evidence>
<dbReference type="EC" id="6.3.5.-" evidence="1"/>
<dbReference type="InterPro" id="IPR003837">
    <property type="entry name" value="GatC"/>
</dbReference>
<dbReference type="Proteomes" id="UP000237258">
    <property type="component" value="Unassembled WGS sequence"/>
</dbReference>
<evidence type="ECO:0000256" key="1">
    <source>
        <dbReference type="HAMAP-Rule" id="MF_00122"/>
    </source>
</evidence>
<reference evidence="2 3" key="1">
    <citation type="submission" date="2017-09" db="EMBL/GenBank/DDBJ databases">
        <title>Depth-based differentiation of microbial function through sediment-hosted aquifers and enrichment of novel symbionts in the deep terrestrial subsurface.</title>
        <authorList>
            <person name="Probst A.J."/>
            <person name="Ladd B."/>
            <person name="Jarett J.K."/>
            <person name="Geller-Mcgrath D.E."/>
            <person name="Sieber C.M."/>
            <person name="Emerson J.B."/>
            <person name="Anantharaman K."/>
            <person name="Thomas B.C."/>
            <person name="Malmstrom R."/>
            <person name="Stieglmeier M."/>
            <person name="Klingl A."/>
            <person name="Woyke T."/>
            <person name="Ryan C.M."/>
            <person name="Banfield J.F."/>
        </authorList>
    </citation>
    <scope>NUCLEOTIDE SEQUENCE [LARGE SCALE GENOMIC DNA]</scope>
    <source>
        <strain evidence="2">CG23_combo_of_CG06-09_8_20_14_all_36_125</strain>
    </source>
</reference>
<dbReference type="GO" id="GO:0070681">
    <property type="term" value="P:glutaminyl-tRNAGln biosynthesis via transamidation"/>
    <property type="evidence" value="ECO:0007669"/>
    <property type="project" value="TreeGrafter"/>
</dbReference>
<comment type="catalytic activity">
    <reaction evidence="1">
        <text>L-aspartyl-tRNA(Asn) + L-glutamine + ATP + H2O = L-asparaginyl-tRNA(Asn) + L-glutamate + ADP + phosphate + 2 H(+)</text>
        <dbReference type="Rhea" id="RHEA:14513"/>
        <dbReference type="Rhea" id="RHEA-COMP:9674"/>
        <dbReference type="Rhea" id="RHEA-COMP:9677"/>
        <dbReference type="ChEBI" id="CHEBI:15377"/>
        <dbReference type="ChEBI" id="CHEBI:15378"/>
        <dbReference type="ChEBI" id="CHEBI:29985"/>
        <dbReference type="ChEBI" id="CHEBI:30616"/>
        <dbReference type="ChEBI" id="CHEBI:43474"/>
        <dbReference type="ChEBI" id="CHEBI:58359"/>
        <dbReference type="ChEBI" id="CHEBI:78515"/>
        <dbReference type="ChEBI" id="CHEBI:78516"/>
        <dbReference type="ChEBI" id="CHEBI:456216"/>
    </reaction>
</comment>
<keyword evidence="1" id="KW-0067">ATP-binding</keyword>
<keyword evidence="1" id="KW-0648">Protein biosynthesis</keyword>
<dbReference type="GO" id="GO:0050566">
    <property type="term" value="F:asparaginyl-tRNA synthase (glutamine-hydrolyzing) activity"/>
    <property type="evidence" value="ECO:0007669"/>
    <property type="project" value="RHEA"/>
</dbReference>
<dbReference type="HAMAP" id="MF_00122">
    <property type="entry name" value="GatC"/>
    <property type="match status" value="1"/>
</dbReference>
<dbReference type="GO" id="GO:0016740">
    <property type="term" value="F:transferase activity"/>
    <property type="evidence" value="ECO:0007669"/>
    <property type="project" value="UniProtKB-KW"/>
</dbReference>
<dbReference type="GO" id="GO:0005524">
    <property type="term" value="F:ATP binding"/>
    <property type="evidence" value="ECO:0007669"/>
    <property type="project" value="UniProtKB-KW"/>
</dbReference>
<dbReference type="Gene3D" id="1.10.20.60">
    <property type="entry name" value="Glu-tRNAGln amidotransferase C subunit, N-terminal domain"/>
    <property type="match status" value="1"/>
</dbReference>
<dbReference type="SUPFAM" id="SSF141000">
    <property type="entry name" value="Glu-tRNAGln amidotransferase C subunit"/>
    <property type="match status" value="1"/>
</dbReference>
<sequence length="98" mass="11282">MITKKEVKHIAKLARLGLSEKEIGKFQGELSKILDYIEKLKEVDIKKITPTSYSIEMENVMRGDEEKEKLKTKKDATLKLLELAPETKNGYLKVKSIF</sequence>
<protein>
    <recommendedName>
        <fullName evidence="1">Aspartyl/glutamyl-tRNA(Asn/Gln) amidotransferase subunit C</fullName>
        <shortName evidence="1">Asp/Glu-ADT subunit C</shortName>
        <ecNumber evidence="1">6.3.5.-</ecNumber>
    </recommendedName>
</protein>
<dbReference type="GO" id="GO:0006412">
    <property type="term" value="P:translation"/>
    <property type="evidence" value="ECO:0007669"/>
    <property type="project" value="UniProtKB-UniRule"/>
</dbReference>
<dbReference type="GO" id="GO:0006450">
    <property type="term" value="P:regulation of translational fidelity"/>
    <property type="evidence" value="ECO:0007669"/>
    <property type="project" value="InterPro"/>
</dbReference>
<comment type="similarity">
    <text evidence="1">Belongs to the GatC family.</text>
</comment>
<evidence type="ECO:0000313" key="3">
    <source>
        <dbReference type="Proteomes" id="UP000237258"/>
    </source>
</evidence>
<keyword evidence="1" id="KW-0436">Ligase</keyword>
<comment type="catalytic activity">
    <reaction evidence="1">
        <text>L-glutamyl-tRNA(Gln) + L-glutamine + ATP + H2O = L-glutaminyl-tRNA(Gln) + L-glutamate + ADP + phosphate + H(+)</text>
        <dbReference type="Rhea" id="RHEA:17521"/>
        <dbReference type="Rhea" id="RHEA-COMP:9681"/>
        <dbReference type="Rhea" id="RHEA-COMP:9684"/>
        <dbReference type="ChEBI" id="CHEBI:15377"/>
        <dbReference type="ChEBI" id="CHEBI:15378"/>
        <dbReference type="ChEBI" id="CHEBI:29985"/>
        <dbReference type="ChEBI" id="CHEBI:30616"/>
        <dbReference type="ChEBI" id="CHEBI:43474"/>
        <dbReference type="ChEBI" id="CHEBI:58359"/>
        <dbReference type="ChEBI" id="CHEBI:78520"/>
        <dbReference type="ChEBI" id="CHEBI:78521"/>
        <dbReference type="ChEBI" id="CHEBI:456216"/>
    </reaction>
</comment>
<comment type="subunit">
    <text evidence="1">Heterotrimer of A, B and C subunits.</text>
</comment>
<dbReference type="GO" id="GO:0050567">
    <property type="term" value="F:glutaminyl-tRNA synthase (glutamine-hydrolyzing) activity"/>
    <property type="evidence" value="ECO:0007669"/>
    <property type="project" value="UniProtKB-UniRule"/>
</dbReference>
<dbReference type="InterPro" id="IPR036113">
    <property type="entry name" value="Asp/Glu-ADT_sf_sub_c"/>
</dbReference>
<accession>A0A2G9YZG4</accession>
<dbReference type="NCBIfam" id="TIGR00135">
    <property type="entry name" value="gatC"/>
    <property type="match status" value="1"/>
</dbReference>